<evidence type="ECO:0000256" key="1">
    <source>
        <dbReference type="SAM" id="SignalP"/>
    </source>
</evidence>
<reference evidence="2 3" key="1">
    <citation type="journal article" date="2023" name="Int. J. Syst. Evol. Microbiol.">
        <title>Methylocystis iwaonis sp. nov., a type II methane-oxidizing bacterium from surface soil of a rice paddy field in Japan, and emended description of the genus Methylocystis (ex Whittenbury et al. 1970) Bowman et al. 1993.</title>
        <authorList>
            <person name="Kaise H."/>
            <person name="Sawadogo J.B."/>
            <person name="Alam M.S."/>
            <person name="Ueno C."/>
            <person name="Dianou D."/>
            <person name="Shinjo R."/>
            <person name="Asakawa S."/>
        </authorList>
    </citation>
    <scope>NUCLEOTIDE SEQUENCE [LARGE SCALE GENOMIC DNA]</scope>
    <source>
        <strain evidence="2 3">SS37A-Re</strain>
    </source>
</reference>
<accession>A0ABM8E673</accession>
<feature type="signal peptide" evidence="1">
    <location>
        <begin position="1"/>
        <end position="21"/>
    </location>
</feature>
<dbReference type="EMBL" id="AP027142">
    <property type="protein sequence ID" value="BDV33347.1"/>
    <property type="molecule type" value="Genomic_DNA"/>
</dbReference>
<dbReference type="Gene3D" id="3.30.2000.30">
    <property type="match status" value="1"/>
</dbReference>
<evidence type="ECO:0000313" key="3">
    <source>
        <dbReference type="Proteomes" id="UP001317629"/>
    </source>
</evidence>
<evidence type="ECO:0000313" key="2">
    <source>
        <dbReference type="EMBL" id="BDV33347.1"/>
    </source>
</evidence>
<gene>
    <name evidence="2" type="ORF">SS37A_08760</name>
</gene>
<protein>
    <recommendedName>
        <fullName evidence="4">DUF3168 domain-containing protein</fullName>
    </recommendedName>
</protein>
<organism evidence="2 3">
    <name type="scientific">Methylocystis iwaonis</name>
    <dbReference type="NCBI Taxonomy" id="2885079"/>
    <lineage>
        <taxon>Bacteria</taxon>
        <taxon>Pseudomonadati</taxon>
        <taxon>Pseudomonadota</taxon>
        <taxon>Alphaproteobacteria</taxon>
        <taxon>Hyphomicrobiales</taxon>
        <taxon>Methylocystaceae</taxon>
        <taxon>Methylocystis</taxon>
    </lineage>
</organism>
<name>A0ABM8E673_9HYPH</name>
<feature type="chain" id="PRO_5047001535" description="DUF3168 domain-containing protein" evidence="1">
    <location>
        <begin position="22"/>
        <end position="141"/>
    </location>
</feature>
<dbReference type="InterPro" id="IPR053745">
    <property type="entry name" value="Viral_Tail_Comp_sf"/>
</dbReference>
<sequence length="141" mass="15101">MSGSPILALRKAIIARLAANAALVDALGGAKIYDEAPRGVETPYALFADAQMRDRSAQSSRGAEHYFTLAIVTTQRGTSAALGAAQQIIDLLDDAPLALDGHALVDLRFVSLETKRDQNGRFARVAMTFRAVTEYLEPEGP</sequence>
<keyword evidence="3" id="KW-1185">Reference proteome</keyword>
<dbReference type="InterPro" id="IPR021508">
    <property type="entry name" value="Gp17-like"/>
</dbReference>
<proteinExistence type="predicted"/>
<dbReference type="Pfam" id="PF11367">
    <property type="entry name" value="Tail_completion_gp17"/>
    <property type="match status" value="1"/>
</dbReference>
<dbReference type="Proteomes" id="UP001317629">
    <property type="component" value="Chromosome"/>
</dbReference>
<keyword evidence="1" id="KW-0732">Signal</keyword>
<dbReference type="RefSeq" id="WP_281930738.1">
    <property type="nucleotide sequence ID" value="NZ_AP027142.1"/>
</dbReference>
<evidence type="ECO:0008006" key="4">
    <source>
        <dbReference type="Google" id="ProtNLM"/>
    </source>
</evidence>